<keyword evidence="8 15" id="KW-0067">ATP-binding</keyword>
<dbReference type="InterPro" id="IPR025199">
    <property type="entry name" value="FtsK_4TM"/>
</dbReference>
<evidence type="ECO:0000256" key="15">
    <source>
        <dbReference type="PROSITE-ProRule" id="PRU00289"/>
    </source>
</evidence>
<dbReference type="GO" id="GO:0007059">
    <property type="term" value="P:chromosome segregation"/>
    <property type="evidence" value="ECO:0007669"/>
    <property type="project" value="UniProtKB-KW"/>
</dbReference>
<organism evidence="19 20">
    <name type="scientific">Lancefieldella parvula</name>
    <dbReference type="NCBI Taxonomy" id="1382"/>
    <lineage>
        <taxon>Bacteria</taxon>
        <taxon>Bacillati</taxon>
        <taxon>Actinomycetota</taxon>
        <taxon>Coriobacteriia</taxon>
        <taxon>Coriobacteriales</taxon>
        <taxon>Atopobiaceae</taxon>
        <taxon>Lancefieldella</taxon>
    </lineage>
</organism>
<evidence type="ECO:0000256" key="2">
    <source>
        <dbReference type="ARBA" id="ARBA00006474"/>
    </source>
</evidence>
<dbReference type="Pfam" id="PF01580">
    <property type="entry name" value="FtsK_SpoIIIE"/>
    <property type="match status" value="1"/>
</dbReference>
<dbReference type="Pfam" id="PF09397">
    <property type="entry name" value="FtsK_gamma"/>
    <property type="match status" value="1"/>
</dbReference>
<dbReference type="GO" id="GO:0005886">
    <property type="term" value="C:plasma membrane"/>
    <property type="evidence" value="ECO:0007669"/>
    <property type="project" value="UniProtKB-SubCell"/>
</dbReference>
<evidence type="ECO:0000256" key="13">
    <source>
        <dbReference type="ARBA" id="ARBA00024986"/>
    </source>
</evidence>
<dbReference type="GO" id="GO:0005524">
    <property type="term" value="F:ATP binding"/>
    <property type="evidence" value="ECO:0007669"/>
    <property type="project" value="UniProtKB-UniRule"/>
</dbReference>
<dbReference type="Proteomes" id="UP000831562">
    <property type="component" value="Chromosome"/>
</dbReference>
<dbReference type="PANTHER" id="PTHR22683">
    <property type="entry name" value="SPORULATION PROTEIN RELATED"/>
    <property type="match status" value="1"/>
</dbReference>
<dbReference type="InterPro" id="IPR003593">
    <property type="entry name" value="AAA+_ATPase"/>
</dbReference>
<proteinExistence type="inferred from homology"/>
<comment type="subunit">
    <text evidence="14">Homohexamer. Forms a ring that surrounds DNA.</text>
</comment>
<evidence type="ECO:0000256" key="3">
    <source>
        <dbReference type="ARBA" id="ARBA00022475"/>
    </source>
</evidence>
<keyword evidence="4" id="KW-0132">Cell division</keyword>
<dbReference type="GO" id="GO:0051301">
    <property type="term" value="P:cell division"/>
    <property type="evidence" value="ECO:0007669"/>
    <property type="project" value="UniProtKB-KW"/>
</dbReference>
<keyword evidence="6 15" id="KW-0547">Nucleotide-binding</keyword>
<feature type="region of interest" description="Disordered" evidence="16">
    <location>
        <begin position="213"/>
        <end position="241"/>
    </location>
</feature>
<accession>A0A9E7ANW7</accession>
<feature type="transmembrane region" description="Helical" evidence="17">
    <location>
        <begin position="66"/>
        <end position="88"/>
    </location>
</feature>
<dbReference type="InterPro" id="IPR036388">
    <property type="entry name" value="WH-like_DNA-bd_sf"/>
</dbReference>
<dbReference type="Gene3D" id="3.40.50.300">
    <property type="entry name" value="P-loop containing nucleotide triphosphate hydrolases"/>
    <property type="match status" value="1"/>
</dbReference>
<evidence type="ECO:0000256" key="14">
    <source>
        <dbReference type="ARBA" id="ARBA00025923"/>
    </source>
</evidence>
<dbReference type="SUPFAM" id="SSF52540">
    <property type="entry name" value="P-loop containing nucleoside triphosphate hydrolases"/>
    <property type="match status" value="1"/>
</dbReference>
<evidence type="ECO:0000256" key="5">
    <source>
        <dbReference type="ARBA" id="ARBA00022692"/>
    </source>
</evidence>
<dbReference type="InterPro" id="IPR036390">
    <property type="entry name" value="WH_DNA-bd_sf"/>
</dbReference>
<comment type="similarity">
    <text evidence="2">Belongs to the FtsK/SpoIIIE/SftA family.</text>
</comment>
<dbReference type="Gene3D" id="1.10.10.10">
    <property type="entry name" value="Winged helix-like DNA-binding domain superfamily/Winged helix DNA-binding domain"/>
    <property type="match status" value="1"/>
</dbReference>
<keyword evidence="12" id="KW-0131">Cell cycle</keyword>
<dbReference type="InterPro" id="IPR041027">
    <property type="entry name" value="FtsK_alpha"/>
</dbReference>
<dbReference type="PROSITE" id="PS50901">
    <property type="entry name" value="FTSK"/>
    <property type="match status" value="1"/>
</dbReference>
<feature type="transmembrane region" description="Helical" evidence="17">
    <location>
        <begin position="94"/>
        <end position="115"/>
    </location>
</feature>
<comment type="function">
    <text evidence="13">Essential cell division protein that coordinates cell division and chromosome segregation. The N-terminus is involved in assembly of the cell-division machinery. The C-terminus functions as a DNA motor that moves dsDNA in an ATP-dependent manner towards the dif recombination site, which is located within the replication terminus region. Required for activation of the Xer recombinase, allowing activation of chromosome unlinking by recombination.</text>
</comment>
<dbReference type="AlphaFoldDB" id="A0A9E7ANW7"/>
<feature type="domain" description="FtsK" evidence="18">
    <location>
        <begin position="475"/>
        <end position="672"/>
    </location>
</feature>
<feature type="transmembrane region" description="Helical" evidence="17">
    <location>
        <begin position="32"/>
        <end position="54"/>
    </location>
</feature>
<protein>
    <submittedName>
        <fullName evidence="19">DNA translocase FtsK</fullName>
    </submittedName>
</protein>
<dbReference type="CDD" id="cd01127">
    <property type="entry name" value="TrwB_TraG_TraD_VirD4"/>
    <property type="match status" value="1"/>
</dbReference>
<keyword evidence="10" id="KW-0238">DNA-binding</keyword>
<feature type="compositionally biased region" description="Polar residues" evidence="16">
    <location>
        <begin position="224"/>
        <end position="233"/>
    </location>
</feature>
<evidence type="ECO:0000256" key="9">
    <source>
        <dbReference type="ARBA" id="ARBA00022989"/>
    </source>
</evidence>
<dbReference type="SMART" id="SM00382">
    <property type="entry name" value="AAA"/>
    <property type="match status" value="1"/>
</dbReference>
<dbReference type="InterPro" id="IPR002543">
    <property type="entry name" value="FtsK_dom"/>
</dbReference>
<dbReference type="InterPro" id="IPR050206">
    <property type="entry name" value="FtsK/SpoIIIE/SftA"/>
</dbReference>
<evidence type="ECO:0000256" key="7">
    <source>
        <dbReference type="ARBA" id="ARBA00022829"/>
    </source>
</evidence>
<dbReference type="InterPro" id="IPR018541">
    <property type="entry name" value="Ftsk_gamma"/>
</dbReference>
<dbReference type="Pfam" id="PF13491">
    <property type="entry name" value="FtsK_4TM"/>
    <property type="match status" value="1"/>
</dbReference>
<evidence type="ECO:0000256" key="10">
    <source>
        <dbReference type="ARBA" id="ARBA00023125"/>
    </source>
</evidence>
<dbReference type="Gene3D" id="3.30.980.40">
    <property type="match status" value="1"/>
</dbReference>
<dbReference type="Pfam" id="PF17854">
    <property type="entry name" value="FtsK_alpha"/>
    <property type="match status" value="1"/>
</dbReference>
<dbReference type="EMBL" id="CP097092">
    <property type="protein sequence ID" value="UQF77542.1"/>
    <property type="molecule type" value="Genomic_DNA"/>
</dbReference>
<evidence type="ECO:0000256" key="17">
    <source>
        <dbReference type="SAM" id="Phobius"/>
    </source>
</evidence>
<evidence type="ECO:0000256" key="4">
    <source>
        <dbReference type="ARBA" id="ARBA00022618"/>
    </source>
</evidence>
<evidence type="ECO:0000256" key="6">
    <source>
        <dbReference type="ARBA" id="ARBA00022741"/>
    </source>
</evidence>
<reference evidence="19" key="1">
    <citation type="submission" date="2022-05" db="EMBL/GenBank/DDBJ databases">
        <title>Using nanopore sequencing to obtain complete genomes from saliva samples.</title>
        <authorList>
            <person name="Baker J.L."/>
        </authorList>
    </citation>
    <scope>NUCLEOTIDE SEQUENCE</scope>
    <source>
        <strain evidence="19">JCVI-JB-Lp32</strain>
    </source>
</reference>
<dbReference type="PANTHER" id="PTHR22683:SF41">
    <property type="entry name" value="DNA TRANSLOCASE FTSK"/>
    <property type="match status" value="1"/>
</dbReference>
<evidence type="ECO:0000313" key="20">
    <source>
        <dbReference type="Proteomes" id="UP000831562"/>
    </source>
</evidence>
<evidence type="ECO:0000256" key="16">
    <source>
        <dbReference type="SAM" id="MobiDB-lite"/>
    </source>
</evidence>
<dbReference type="SMART" id="SM00843">
    <property type="entry name" value="Ftsk_gamma"/>
    <property type="match status" value="1"/>
</dbReference>
<keyword evidence="7" id="KW-0159">Chromosome partition</keyword>
<keyword evidence="3" id="KW-1003">Cell membrane</keyword>
<evidence type="ECO:0000259" key="18">
    <source>
        <dbReference type="PROSITE" id="PS50901"/>
    </source>
</evidence>
<evidence type="ECO:0000313" key="19">
    <source>
        <dbReference type="EMBL" id="UQF77542.1"/>
    </source>
</evidence>
<name>A0A9E7ANW7_9ACTN</name>
<keyword evidence="5 17" id="KW-0812">Transmembrane</keyword>
<sequence>MPSKRTSNAAKRNSRNAASAQAVGLSPLQNDIIGVVLAVVAIAMFLSIIVPSNAVITSAMGHGLKLCFGTGALLFPIAVFVFAMTFFMRDDQGISTRIAIGLTLDVLAALALISLNFPGAEAAPDMLLGTKVLEAAGGYVGGGIAWVLLRFVGRVVGNVLLIGFIIAGVVICGFSISDMVERVSFRLDEARENHRYRKEERALAKEEALYAANAPQPAKKQGRRGSNNQSSLFDETGEGETTYLGNRKTSVIKRDARLYEEEEAQEDAGDAPTTLIDKAKNKLRSKKKDQPDDAVVEKNDVAVADVAPTTKQAKSKSKAKTTPDFLATPDQLKRPGDDDESYELPPFTILKTNKNSATSAVSDDELEATAQRLQATLEEFGLSSQVVGWTAGPSVTTFKISMGEGERVNKITNLEDDIALSLAAKSVRIFAPIPGTSLVGIEIPNEKAQAVNLADVLPFAKGGPLECAFGRDSEGKPIVVDLASLPHLLVAGTTGSGKSVLLNAIVMSMLMRATPEQVRLIMVDPKRVEFTGYAGLPHLYVPVVTEPRQAASALQWGVTEMERRLKVFEHYKVRDIKTYNRNVDGDKYADMENPPKHMPYFVIVIDELADLMMVAGKDVESSIVRIAQLGRAAGIHLIVATQRPSADVVTGLIRANIDNRVALSVDNSLNSRIILDQKGAEQLLGKGDMLVKLRGKKPNRAQGCWVSDEEIEETVKYIRTQRVAEYHDNILTVATPTQADGVGGVGGMAQADDPLIWEAARIIVDSQLGSTSSLQRALSVGYARAGRIMDMLEAKGVVGPANGSKPREVLIDKDALEELKVQDAAYREVE</sequence>
<comment type="subcellular location">
    <subcellularLocation>
        <location evidence="1">Cell membrane</location>
        <topology evidence="1">Multi-pass membrane protein</topology>
    </subcellularLocation>
</comment>
<keyword evidence="11 17" id="KW-0472">Membrane</keyword>
<evidence type="ECO:0000256" key="12">
    <source>
        <dbReference type="ARBA" id="ARBA00023306"/>
    </source>
</evidence>
<dbReference type="SUPFAM" id="SSF46785">
    <property type="entry name" value="Winged helix' DNA-binding domain"/>
    <property type="match status" value="1"/>
</dbReference>
<feature type="transmembrane region" description="Helical" evidence="17">
    <location>
        <begin position="155"/>
        <end position="176"/>
    </location>
</feature>
<evidence type="ECO:0000256" key="8">
    <source>
        <dbReference type="ARBA" id="ARBA00022840"/>
    </source>
</evidence>
<dbReference type="GO" id="GO:0003677">
    <property type="term" value="F:DNA binding"/>
    <property type="evidence" value="ECO:0007669"/>
    <property type="project" value="UniProtKB-KW"/>
</dbReference>
<evidence type="ECO:0000256" key="11">
    <source>
        <dbReference type="ARBA" id="ARBA00023136"/>
    </source>
</evidence>
<keyword evidence="9 17" id="KW-1133">Transmembrane helix</keyword>
<evidence type="ECO:0000256" key="1">
    <source>
        <dbReference type="ARBA" id="ARBA00004651"/>
    </source>
</evidence>
<dbReference type="InterPro" id="IPR027417">
    <property type="entry name" value="P-loop_NTPase"/>
</dbReference>
<feature type="region of interest" description="Disordered" evidence="16">
    <location>
        <begin position="307"/>
        <end position="339"/>
    </location>
</feature>
<feature type="binding site" evidence="15">
    <location>
        <begin position="492"/>
        <end position="499"/>
    </location>
    <ligand>
        <name>ATP</name>
        <dbReference type="ChEBI" id="CHEBI:30616"/>
    </ligand>
</feature>
<gene>
    <name evidence="19" type="ORF">M3I19_04375</name>
</gene>